<dbReference type="SMART" id="SM00327">
    <property type="entry name" value="VWA"/>
    <property type="match status" value="1"/>
</dbReference>
<evidence type="ECO:0000313" key="3">
    <source>
        <dbReference type="Proteomes" id="UP001560685"/>
    </source>
</evidence>
<dbReference type="InterPro" id="IPR002035">
    <property type="entry name" value="VWF_A"/>
</dbReference>
<dbReference type="Pfam" id="PF00092">
    <property type="entry name" value="VWA"/>
    <property type="match status" value="1"/>
</dbReference>
<dbReference type="RefSeq" id="WP_369312644.1">
    <property type="nucleotide sequence ID" value="NZ_JBEHZE010000001.1"/>
</dbReference>
<dbReference type="InterPro" id="IPR036465">
    <property type="entry name" value="vWFA_dom_sf"/>
</dbReference>
<organism evidence="2 3">
    <name type="scientific">Hyphococcus lacteus</name>
    <dbReference type="NCBI Taxonomy" id="3143536"/>
    <lineage>
        <taxon>Bacteria</taxon>
        <taxon>Pseudomonadati</taxon>
        <taxon>Pseudomonadota</taxon>
        <taxon>Alphaproteobacteria</taxon>
        <taxon>Parvularculales</taxon>
        <taxon>Parvularculaceae</taxon>
        <taxon>Hyphococcus</taxon>
    </lineage>
</organism>
<dbReference type="InterPro" id="IPR022156">
    <property type="entry name" value="Uncharacterised_YfbK_N"/>
</dbReference>
<evidence type="ECO:0000313" key="2">
    <source>
        <dbReference type="EMBL" id="MEX6632717.1"/>
    </source>
</evidence>
<sequence length="546" mass="59394">MNKLSAKLGVSVLIVAGLMACSTQPEIVEENISPQEDRVVVNAGRTQFAPMGKVSGIMGAPSPMMMPDPQITEQYEETDPNPVKLTSEEPVSTFSSDVDTTAYSVMRRYISKNNNLPPSDSVRIEEYVNYFDYQYTEPKSADAPFSPTVWVTPSPWNAGTRLMHIGVKGYDLQPETTPDANIVLLLDVSGSMNADNKLPLVKKSVELLVEEMSRDDRLSIVVYAGAAGVVLEPTPGNKKTKIIEALNKLEAGGSTAGGEGLSLAYKLAEENFAEDKINRIILATDGDFNVGVVDADSLEDFVARKRKNGVFLTILGFGEDNYNDVIAQKLAQAGNGNAAYIDTLNEARKVLVREFRSTLFPIANDLKFQVEFNPAIVAEYRLIGYETRLLNREDFNNDAIDAGDIGSGHTVTALYELALTGSDARLIDDLRYQTAASGNNSGADGNKDELAFVRLRYKLPNEDESRLIEQPVPTAGIFEQLSDAPADAGFAAAVAAFGQKLQRAGYTDKYSYKELLALATSTKGDDPHGDRAEFINLVRAAAKIDD</sequence>
<proteinExistence type="predicted"/>
<dbReference type="CDD" id="cd01465">
    <property type="entry name" value="vWA_subgroup"/>
    <property type="match status" value="1"/>
</dbReference>
<dbReference type="Proteomes" id="UP001560685">
    <property type="component" value="Unassembled WGS sequence"/>
</dbReference>
<dbReference type="EMBL" id="JBEHZE010000001">
    <property type="protein sequence ID" value="MEX6632717.1"/>
    <property type="molecule type" value="Genomic_DNA"/>
</dbReference>
<dbReference type="InterPro" id="IPR021908">
    <property type="entry name" value="YfbK_C"/>
</dbReference>
<dbReference type="PROSITE" id="PS51257">
    <property type="entry name" value="PROKAR_LIPOPROTEIN"/>
    <property type="match status" value="1"/>
</dbReference>
<keyword evidence="3" id="KW-1185">Reference proteome</keyword>
<dbReference type="PROSITE" id="PS50234">
    <property type="entry name" value="VWFA"/>
    <property type="match status" value="1"/>
</dbReference>
<protein>
    <submittedName>
        <fullName evidence="2">VWA domain-containing protein</fullName>
    </submittedName>
</protein>
<dbReference type="PANTHER" id="PTHR10166:SF37">
    <property type="entry name" value="STOLID, ISOFORM H"/>
    <property type="match status" value="1"/>
</dbReference>
<dbReference type="PANTHER" id="PTHR10166">
    <property type="entry name" value="VOLTAGE-DEPENDENT CALCIUM CHANNEL SUBUNIT ALPHA-2/DELTA-RELATED"/>
    <property type="match status" value="1"/>
</dbReference>
<dbReference type="Pfam" id="PF12450">
    <property type="entry name" value="vWF_A"/>
    <property type="match status" value="1"/>
</dbReference>
<accession>A0ABV3Z5X0</accession>
<dbReference type="InterPro" id="IPR051173">
    <property type="entry name" value="Ca_channel_alpha-2/delta"/>
</dbReference>
<comment type="caution">
    <text evidence="2">The sequence shown here is derived from an EMBL/GenBank/DDBJ whole genome shotgun (WGS) entry which is preliminary data.</text>
</comment>
<dbReference type="Pfam" id="PF12034">
    <property type="entry name" value="YfbK_C"/>
    <property type="match status" value="1"/>
</dbReference>
<gene>
    <name evidence="2" type="ORF">ABFZ84_04075</name>
</gene>
<name>A0ABV3Z5X0_9PROT</name>
<reference evidence="2 3" key="1">
    <citation type="submission" date="2024-05" db="EMBL/GenBank/DDBJ databases">
        <title>Three bacterial strains, DH-69, EH-24, and ECK-19 isolated from coastal sediments.</title>
        <authorList>
            <person name="Ye Y.-Q."/>
            <person name="Du Z.-J."/>
        </authorList>
    </citation>
    <scope>NUCLEOTIDE SEQUENCE [LARGE SCALE GENOMIC DNA]</scope>
    <source>
        <strain evidence="2 3">ECK-19</strain>
    </source>
</reference>
<dbReference type="Gene3D" id="3.40.50.410">
    <property type="entry name" value="von Willebrand factor, type A domain"/>
    <property type="match status" value="1"/>
</dbReference>
<dbReference type="SUPFAM" id="SSF53300">
    <property type="entry name" value="vWA-like"/>
    <property type="match status" value="1"/>
</dbReference>
<feature type="domain" description="VWFA" evidence="1">
    <location>
        <begin position="181"/>
        <end position="359"/>
    </location>
</feature>
<evidence type="ECO:0000259" key="1">
    <source>
        <dbReference type="PROSITE" id="PS50234"/>
    </source>
</evidence>